<feature type="domain" description="PABS" evidence="5">
    <location>
        <begin position="64"/>
        <end position="225"/>
    </location>
</feature>
<evidence type="ECO:0000256" key="3">
    <source>
        <dbReference type="ARBA" id="ARBA00023115"/>
    </source>
</evidence>
<dbReference type="CDD" id="cd02440">
    <property type="entry name" value="AdoMet_MTases"/>
    <property type="match status" value="1"/>
</dbReference>
<protein>
    <submittedName>
        <fullName evidence="6">Transferase</fullName>
    </submittedName>
</protein>
<dbReference type="Proteomes" id="UP000601990">
    <property type="component" value="Unassembled WGS sequence"/>
</dbReference>
<sequence>MGDMEGLVGWCALLSRPGDGHPFVVDADGQRTLQFDGLTIQSQMALDDPDALALDYTRTMMGFLLFHPAPRHVAMIGLGGGSLLKYCLKTMPGTRVTAIEINPEVIALRDAFGIPPDGPRLQVLCRDGAEYVRDPGEAPDVLIVDGFDIGGMPEQLCSAGFYDHCCAMLAEGGMMVVNLWSGDRRYGLYVSRIRDSFDGRMVAVRADEDSNRIVFASKSPHFPPGRAQLLDRARALALDHPFGLVPLAQRIQHRLERRREDRDDPWASGQRRR</sequence>
<keyword evidence="3 4" id="KW-0620">Polyamine biosynthesis</keyword>
<dbReference type="Pfam" id="PF01564">
    <property type="entry name" value="Spermine_synth"/>
    <property type="match status" value="1"/>
</dbReference>
<keyword evidence="2 4" id="KW-0808">Transferase</keyword>
<feature type="active site" description="Proton acceptor" evidence="4">
    <location>
        <position position="145"/>
    </location>
</feature>
<name>A0ABX1N2P9_9RHOO</name>
<dbReference type="RefSeq" id="WP_169198794.1">
    <property type="nucleotide sequence ID" value="NZ_WTVH02000009.1"/>
</dbReference>
<reference evidence="6" key="1">
    <citation type="submission" date="2019-12" db="EMBL/GenBank/DDBJ databases">
        <title>Comparative genomics gives insights into the taxonomy of the Azoarcus-Aromatoleum group and reveals separate origins of nif in the plant-associated Azoarcus and non-plant-associated Aromatoleum sub-groups.</title>
        <authorList>
            <person name="Lafos M."/>
            <person name="Maluk M."/>
            <person name="Batista M."/>
            <person name="Junghare M."/>
            <person name="Carmona M."/>
            <person name="Faoro H."/>
            <person name="Cruz L.M."/>
            <person name="Battistoni F."/>
            <person name="De Souza E."/>
            <person name="Pedrosa F."/>
            <person name="Chen W.-M."/>
            <person name="Poole P.S."/>
            <person name="Dixon R.A."/>
            <person name="James E.K."/>
        </authorList>
    </citation>
    <scope>NUCLEOTIDE SEQUENCE</scope>
    <source>
        <strain evidence="6">U120</strain>
    </source>
</reference>
<evidence type="ECO:0000313" key="7">
    <source>
        <dbReference type="Proteomes" id="UP000601990"/>
    </source>
</evidence>
<dbReference type="GO" id="GO:0016740">
    <property type="term" value="F:transferase activity"/>
    <property type="evidence" value="ECO:0007669"/>
    <property type="project" value="UniProtKB-KW"/>
</dbReference>
<proteinExistence type="inferred from homology"/>
<dbReference type="PANTHER" id="PTHR43317:SF11">
    <property type="entry name" value="POLYAMINE AMINOPROPYLTRANSFERASE 2"/>
    <property type="match status" value="1"/>
</dbReference>
<evidence type="ECO:0000256" key="4">
    <source>
        <dbReference type="PROSITE-ProRule" id="PRU00354"/>
    </source>
</evidence>
<keyword evidence="7" id="KW-1185">Reference proteome</keyword>
<dbReference type="InterPro" id="IPR030374">
    <property type="entry name" value="PABS"/>
</dbReference>
<comment type="caution">
    <text evidence="6">The sequence shown here is derived from an EMBL/GenBank/DDBJ whole genome shotgun (WGS) entry which is preliminary data.</text>
</comment>
<dbReference type="PROSITE" id="PS51006">
    <property type="entry name" value="PABS_2"/>
    <property type="match status" value="1"/>
</dbReference>
<dbReference type="EMBL" id="WTVH01000015">
    <property type="protein sequence ID" value="NMF93525.1"/>
    <property type="molecule type" value="Genomic_DNA"/>
</dbReference>
<evidence type="ECO:0000256" key="2">
    <source>
        <dbReference type="ARBA" id="ARBA00022679"/>
    </source>
</evidence>
<evidence type="ECO:0000259" key="5">
    <source>
        <dbReference type="PROSITE" id="PS51006"/>
    </source>
</evidence>
<dbReference type="PANTHER" id="PTHR43317">
    <property type="entry name" value="THERMOSPERMINE SYNTHASE ACAULIS5"/>
    <property type="match status" value="1"/>
</dbReference>
<dbReference type="Gene3D" id="3.40.50.150">
    <property type="entry name" value="Vaccinia Virus protein VP39"/>
    <property type="match status" value="1"/>
</dbReference>
<evidence type="ECO:0000256" key="1">
    <source>
        <dbReference type="ARBA" id="ARBA00007867"/>
    </source>
</evidence>
<accession>A0ABX1N2P9</accession>
<dbReference type="InterPro" id="IPR029063">
    <property type="entry name" value="SAM-dependent_MTases_sf"/>
</dbReference>
<evidence type="ECO:0000313" key="6">
    <source>
        <dbReference type="EMBL" id="NMF93525.1"/>
    </source>
</evidence>
<dbReference type="SUPFAM" id="SSF53335">
    <property type="entry name" value="S-adenosyl-L-methionine-dependent methyltransferases"/>
    <property type="match status" value="1"/>
</dbReference>
<comment type="similarity">
    <text evidence="1">Belongs to the spermidine/spermine synthase family.</text>
</comment>
<gene>
    <name evidence="6" type="ORF">GO608_09325</name>
</gene>
<organism evidence="6 7">
    <name type="scientific">Aromatoleum buckelii</name>
    <dbReference type="NCBI Taxonomy" id="200254"/>
    <lineage>
        <taxon>Bacteria</taxon>
        <taxon>Pseudomonadati</taxon>
        <taxon>Pseudomonadota</taxon>
        <taxon>Betaproteobacteria</taxon>
        <taxon>Rhodocyclales</taxon>
        <taxon>Rhodocyclaceae</taxon>
        <taxon>Aromatoleum</taxon>
    </lineage>
</organism>